<sequence>MIAGQEILDCRLYSHIRHPSDLGTFLMESGAGSAALNWAIPLMLFCIGLIARYYRIHTKKIALQA</sequence>
<dbReference type="AlphaFoldDB" id="A0A928VM45"/>
<reference evidence="2" key="1">
    <citation type="submission" date="2020-10" db="EMBL/GenBank/DDBJ databases">
        <authorList>
            <person name="Castelo-Branco R."/>
            <person name="Eusebio N."/>
            <person name="Adriana R."/>
            <person name="Vieira A."/>
            <person name="Brugerolle De Fraissinette N."/>
            <person name="Rezende De Castro R."/>
            <person name="Schneider M.P."/>
            <person name="Vasconcelos V."/>
            <person name="Leao P.N."/>
        </authorList>
    </citation>
    <scope>NUCLEOTIDE SEQUENCE</scope>
    <source>
        <strain evidence="2">LEGE 11480</strain>
    </source>
</reference>
<proteinExistence type="predicted"/>
<organism evidence="2 3">
    <name type="scientific">Romeriopsis navalis LEGE 11480</name>
    <dbReference type="NCBI Taxonomy" id="2777977"/>
    <lineage>
        <taxon>Bacteria</taxon>
        <taxon>Bacillati</taxon>
        <taxon>Cyanobacteriota</taxon>
        <taxon>Cyanophyceae</taxon>
        <taxon>Leptolyngbyales</taxon>
        <taxon>Leptolyngbyaceae</taxon>
        <taxon>Romeriopsis</taxon>
        <taxon>Romeriopsis navalis</taxon>
    </lineage>
</organism>
<dbReference type="RefSeq" id="WP_319633194.1">
    <property type="nucleotide sequence ID" value="NZ_JADEXQ010000031.1"/>
</dbReference>
<keyword evidence="1" id="KW-0812">Transmembrane</keyword>
<name>A0A928VM45_9CYAN</name>
<dbReference type="EMBL" id="JADEXQ010000031">
    <property type="protein sequence ID" value="MBE9030233.1"/>
    <property type="molecule type" value="Genomic_DNA"/>
</dbReference>
<evidence type="ECO:0000256" key="1">
    <source>
        <dbReference type="SAM" id="Phobius"/>
    </source>
</evidence>
<evidence type="ECO:0000313" key="2">
    <source>
        <dbReference type="EMBL" id="MBE9030233.1"/>
    </source>
</evidence>
<keyword evidence="1" id="KW-0472">Membrane</keyword>
<keyword evidence="1" id="KW-1133">Transmembrane helix</keyword>
<dbReference type="Gene3D" id="1.20.120.1630">
    <property type="match status" value="1"/>
</dbReference>
<accession>A0A928VM45</accession>
<gene>
    <name evidence="2" type="ORF">IQ266_10875</name>
</gene>
<protein>
    <submittedName>
        <fullName evidence="2">Uncharacterized protein</fullName>
    </submittedName>
</protein>
<dbReference type="Proteomes" id="UP000625316">
    <property type="component" value="Unassembled WGS sequence"/>
</dbReference>
<keyword evidence="3" id="KW-1185">Reference proteome</keyword>
<comment type="caution">
    <text evidence="2">The sequence shown here is derived from an EMBL/GenBank/DDBJ whole genome shotgun (WGS) entry which is preliminary data.</text>
</comment>
<feature type="transmembrane region" description="Helical" evidence="1">
    <location>
        <begin position="35"/>
        <end position="54"/>
    </location>
</feature>
<evidence type="ECO:0000313" key="3">
    <source>
        <dbReference type="Proteomes" id="UP000625316"/>
    </source>
</evidence>